<keyword evidence="3" id="KW-0249">Electron transport</keyword>
<name>A0A502BMG2_9HYPH</name>
<dbReference type="GO" id="GO:0005829">
    <property type="term" value="C:cytosol"/>
    <property type="evidence" value="ECO:0007669"/>
    <property type="project" value="TreeGrafter"/>
</dbReference>
<dbReference type="OrthoDB" id="9790390at2"/>
<comment type="caution">
    <text evidence="8">The sequence shown here is derived from an EMBL/GenBank/DDBJ whole genome shotgun (WGS) entry which is preliminary data.</text>
</comment>
<dbReference type="PRINTS" id="PR00421">
    <property type="entry name" value="THIOREDOXIN"/>
</dbReference>
<dbReference type="PROSITE" id="PS00194">
    <property type="entry name" value="THIOREDOXIN_1"/>
    <property type="match status" value="1"/>
</dbReference>
<dbReference type="PANTHER" id="PTHR45663:SF11">
    <property type="entry name" value="GEO12009P1"/>
    <property type="match status" value="1"/>
</dbReference>
<evidence type="ECO:0000256" key="1">
    <source>
        <dbReference type="ARBA" id="ARBA00008987"/>
    </source>
</evidence>
<comment type="similarity">
    <text evidence="1">Belongs to the thioredoxin family.</text>
</comment>
<dbReference type="EMBL" id="VEWJ01000011">
    <property type="protein sequence ID" value="TPF74488.1"/>
    <property type="molecule type" value="Genomic_DNA"/>
</dbReference>
<gene>
    <name evidence="8" type="primary">trxA</name>
    <name evidence="8" type="ORF">FHY56_14570</name>
</gene>
<protein>
    <recommendedName>
        <fullName evidence="6">Thioredoxin</fullName>
    </recommendedName>
</protein>
<evidence type="ECO:0000259" key="7">
    <source>
        <dbReference type="PROSITE" id="PS51352"/>
    </source>
</evidence>
<dbReference type="Pfam" id="PF14559">
    <property type="entry name" value="TPR_19"/>
    <property type="match status" value="1"/>
</dbReference>
<dbReference type="Proteomes" id="UP000315388">
    <property type="component" value="Unassembled WGS sequence"/>
</dbReference>
<dbReference type="GO" id="GO:0015035">
    <property type="term" value="F:protein-disulfide reductase activity"/>
    <property type="evidence" value="ECO:0007669"/>
    <property type="project" value="UniProtKB-UniRule"/>
</dbReference>
<dbReference type="InterPro" id="IPR011990">
    <property type="entry name" value="TPR-like_helical_dom_sf"/>
</dbReference>
<dbReference type="InterPro" id="IPR017937">
    <property type="entry name" value="Thioredoxin_CS"/>
</dbReference>
<dbReference type="InterPro" id="IPR036249">
    <property type="entry name" value="Thioredoxin-like_sf"/>
</dbReference>
<dbReference type="SUPFAM" id="SSF52833">
    <property type="entry name" value="Thioredoxin-like"/>
    <property type="match status" value="1"/>
</dbReference>
<accession>A0A502BMG2</accession>
<dbReference type="RefSeq" id="WP_140905890.1">
    <property type="nucleotide sequence ID" value="NZ_JBHTMD010000046.1"/>
</dbReference>
<dbReference type="InterPro" id="IPR005746">
    <property type="entry name" value="Thioredoxin"/>
</dbReference>
<keyword evidence="9" id="KW-1185">Reference proteome</keyword>
<evidence type="ECO:0000313" key="9">
    <source>
        <dbReference type="Proteomes" id="UP000315388"/>
    </source>
</evidence>
<dbReference type="AlphaFoldDB" id="A0A502BMG2"/>
<organism evidence="8 9">
    <name type="scientific">Brucella gallinifaecis</name>
    <dbReference type="NCBI Taxonomy" id="215590"/>
    <lineage>
        <taxon>Bacteria</taxon>
        <taxon>Pseudomonadati</taxon>
        <taxon>Pseudomonadota</taxon>
        <taxon>Alphaproteobacteria</taxon>
        <taxon>Hyphomicrobiales</taxon>
        <taxon>Brucellaceae</taxon>
        <taxon>Brucella/Ochrobactrum group</taxon>
        <taxon>Brucella</taxon>
    </lineage>
</organism>
<evidence type="ECO:0000256" key="3">
    <source>
        <dbReference type="ARBA" id="ARBA00022982"/>
    </source>
</evidence>
<evidence type="ECO:0000256" key="4">
    <source>
        <dbReference type="ARBA" id="ARBA00023157"/>
    </source>
</evidence>
<dbReference type="NCBIfam" id="TIGR01068">
    <property type="entry name" value="thioredoxin"/>
    <property type="match status" value="1"/>
</dbReference>
<dbReference type="GO" id="GO:0045454">
    <property type="term" value="P:cell redox homeostasis"/>
    <property type="evidence" value="ECO:0007669"/>
    <property type="project" value="TreeGrafter"/>
</dbReference>
<keyword evidence="5" id="KW-0676">Redox-active center</keyword>
<evidence type="ECO:0000256" key="5">
    <source>
        <dbReference type="ARBA" id="ARBA00023284"/>
    </source>
</evidence>
<dbReference type="Gene3D" id="1.25.40.10">
    <property type="entry name" value="Tetratricopeptide repeat domain"/>
    <property type="match status" value="2"/>
</dbReference>
<dbReference type="PROSITE" id="PS51352">
    <property type="entry name" value="THIOREDOXIN_2"/>
    <property type="match status" value="1"/>
</dbReference>
<feature type="domain" description="Thioredoxin" evidence="7">
    <location>
        <begin position="21"/>
        <end position="147"/>
    </location>
</feature>
<evidence type="ECO:0000256" key="6">
    <source>
        <dbReference type="NCBIfam" id="TIGR01068"/>
    </source>
</evidence>
<dbReference type="Pfam" id="PF00085">
    <property type="entry name" value="Thioredoxin"/>
    <property type="match status" value="1"/>
</dbReference>
<reference evidence="8 9" key="1">
    <citation type="journal article" date="2003" name="Int. J. Syst. Evol. Microbiol.">
        <title>Towards a standardized format for the description of a novel species (of an established genus): Ochrobactrum gallinifaecis sp. nov.</title>
        <authorList>
            <person name="Kampfer P."/>
            <person name="Buczolits S."/>
            <person name="Albrecht A."/>
            <person name="Busse H.J."/>
            <person name="Stackebrandt E."/>
        </authorList>
    </citation>
    <scope>NUCLEOTIDE SEQUENCE [LARGE SCALE GENOMIC DNA]</scope>
    <source>
        <strain evidence="8 9">ISO 196</strain>
    </source>
</reference>
<dbReference type="CDD" id="cd02947">
    <property type="entry name" value="TRX_family"/>
    <property type="match status" value="1"/>
</dbReference>
<keyword evidence="4" id="KW-1015">Disulfide bond</keyword>
<keyword evidence="2" id="KW-0813">Transport</keyword>
<sequence>MTSQNNPYSNIQLGGQMSGNVSFGTPASSGAGASLSGDPLVKDTTTADFQTDVIAESRKQPVLVDFWAPWCGPCKQLTPIIENAVREAAGAVKLVKMNIDDHPSIAGQLGIQSIPAVIAFVNGQPADGFMGALPESKVKEFIAKIGGPSDQETAISAAVIAGNELIEAGDFVQAAHIFSSILQVAPDNVDAAVGLATCMLESGDAEKSRKILAGLPADKQDAAPVRALEARLALADQVKLIGDPVELERRIQADPNDFQARFDLAQLRNAQGKRTQAADELLFIMKADRDWNDDGARKQLLQFFEAWGNTDPATLSARRKLSSLLFS</sequence>
<dbReference type="PANTHER" id="PTHR45663">
    <property type="entry name" value="GEO12009P1"/>
    <property type="match status" value="1"/>
</dbReference>
<proteinExistence type="inferred from homology"/>
<dbReference type="Pfam" id="PF14561">
    <property type="entry name" value="TPR_20"/>
    <property type="match status" value="1"/>
</dbReference>
<dbReference type="InterPro" id="IPR013766">
    <property type="entry name" value="Thioredoxin_domain"/>
</dbReference>
<dbReference type="Gene3D" id="3.40.30.10">
    <property type="entry name" value="Glutaredoxin"/>
    <property type="match status" value="1"/>
</dbReference>
<evidence type="ECO:0000313" key="8">
    <source>
        <dbReference type="EMBL" id="TPF74488.1"/>
    </source>
</evidence>
<evidence type="ECO:0000256" key="2">
    <source>
        <dbReference type="ARBA" id="ARBA00022448"/>
    </source>
</evidence>
<dbReference type="SUPFAM" id="SSF48452">
    <property type="entry name" value="TPR-like"/>
    <property type="match status" value="1"/>
</dbReference>
<dbReference type="FunFam" id="3.40.30.10:FF:000001">
    <property type="entry name" value="Thioredoxin"/>
    <property type="match status" value="1"/>
</dbReference>
<dbReference type="GO" id="GO:0006950">
    <property type="term" value="P:response to stress"/>
    <property type="evidence" value="ECO:0007669"/>
    <property type="project" value="UniProtKB-ARBA"/>
</dbReference>